<feature type="transmembrane region" description="Helical" evidence="2">
    <location>
        <begin position="37"/>
        <end position="57"/>
    </location>
</feature>
<dbReference type="InterPro" id="IPR051478">
    <property type="entry name" value="Beta-lactamase-like_AB/R"/>
</dbReference>
<gene>
    <name evidence="4" type="ORF">pdam_00022224</name>
</gene>
<evidence type="ECO:0000259" key="3">
    <source>
        <dbReference type="Pfam" id="PF00144"/>
    </source>
</evidence>
<keyword evidence="2" id="KW-0812">Transmembrane</keyword>
<evidence type="ECO:0000313" key="5">
    <source>
        <dbReference type="Proteomes" id="UP000275408"/>
    </source>
</evidence>
<dbReference type="InterPro" id="IPR012338">
    <property type="entry name" value="Beta-lactam/transpept-like"/>
</dbReference>
<feature type="domain" description="Beta-lactamase-related" evidence="3">
    <location>
        <begin position="158"/>
        <end position="426"/>
    </location>
</feature>
<evidence type="ECO:0000256" key="1">
    <source>
        <dbReference type="ARBA" id="ARBA00038473"/>
    </source>
</evidence>
<comment type="similarity">
    <text evidence="1">Belongs to the beta-lactamase family.</text>
</comment>
<dbReference type="SUPFAM" id="SSF56601">
    <property type="entry name" value="beta-lactamase/transpeptidase-like"/>
    <property type="match status" value="1"/>
</dbReference>
<dbReference type="AlphaFoldDB" id="A0A3M6UM25"/>
<evidence type="ECO:0000256" key="2">
    <source>
        <dbReference type="SAM" id="Phobius"/>
    </source>
</evidence>
<dbReference type="PANTHER" id="PTHR22935">
    <property type="entry name" value="PENICILLIN-BINDING PROTEIN"/>
    <property type="match status" value="1"/>
</dbReference>
<dbReference type="EMBL" id="RCHS01001237">
    <property type="protein sequence ID" value="RMX54584.1"/>
    <property type="molecule type" value="Genomic_DNA"/>
</dbReference>
<keyword evidence="2" id="KW-1133">Transmembrane helix</keyword>
<dbReference type="InterPro" id="IPR001466">
    <property type="entry name" value="Beta-lactam-related"/>
</dbReference>
<dbReference type="PANTHER" id="PTHR22935:SF95">
    <property type="entry name" value="BETA-LACTAMASE-LIKE 1-RELATED"/>
    <property type="match status" value="1"/>
</dbReference>
<accession>A0A3M6UM25</accession>
<dbReference type="Gene3D" id="3.40.710.10">
    <property type="entry name" value="DD-peptidase/beta-lactamase superfamily"/>
    <property type="match status" value="1"/>
</dbReference>
<name>A0A3M6UM25_POCDA</name>
<evidence type="ECO:0000313" key="4">
    <source>
        <dbReference type="EMBL" id="RMX54584.1"/>
    </source>
</evidence>
<proteinExistence type="inferred from homology"/>
<sequence>MTVSSDDSSATSTSQCVVSYPDVSSSREAKTIARLKLALELVALGFLTMTVLFIWQITKKRPDAVVQNPVDPSTTQKYLTFKNSPCPIMIERAQPPWVLPNEVKRALYQADAISGAFEGVQGLVGMTANVVYQDSVIWRRNYGLKDKNHPGVSPDQDTAIFVFKLLETGEIDCLDDPLEKYEPRFQVKNSFNQQKITIRQILAHTSGLPREVPCSDAYSYGKTHVCPVNNTYVLEQLSRTELKNPPGRLPHYSNLGYALIARIFAEKFANSDYEGWVERNIFQPLGMGKTGFNLRRMSSNKAVGYDDDGEAPLVDWDWASPAIQAYSTANDLYKLMTFLLGTSSTSILTRELVQQLMKPETKVVQRLKHNFMYPDGSTVFGTGWEIIDAGTYSVVTKSGFVPGYSAGFAFVPEFKLGAVVLVSGREVAWRLVHSIVQTLAKTMDAVLLRQQLQIQLLPNNEQYLGEYRIVSHWMPEVIVNITQNDGLLLFTQLPGSFGFSYLKPITDHVFEVIYRAGLDCMTYGLGQNRERVSFDPPSAGKKSPGLRFGPFIFKRTFPVHNNVLKPRTSGSHLAPSSLL</sequence>
<comment type="caution">
    <text evidence="4">The sequence shown here is derived from an EMBL/GenBank/DDBJ whole genome shotgun (WGS) entry which is preliminary data.</text>
</comment>
<dbReference type="Pfam" id="PF00144">
    <property type="entry name" value="Beta-lactamase"/>
    <property type="match status" value="1"/>
</dbReference>
<organism evidence="4 5">
    <name type="scientific">Pocillopora damicornis</name>
    <name type="common">Cauliflower coral</name>
    <name type="synonym">Millepora damicornis</name>
    <dbReference type="NCBI Taxonomy" id="46731"/>
    <lineage>
        <taxon>Eukaryota</taxon>
        <taxon>Metazoa</taxon>
        <taxon>Cnidaria</taxon>
        <taxon>Anthozoa</taxon>
        <taxon>Hexacorallia</taxon>
        <taxon>Scleractinia</taxon>
        <taxon>Astrocoeniina</taxon>
        <taxon>Pocilloporidae</taxon>
        <taxon>Pocillopora</taxon>
    </lineage>
</organism>
<reference evidence="4 5" key="1">
    <citation type="journal article" date="2018" name="Sci. Rep.">
        <title>Comparative analysis of the Pocillopora damicornis genome highlights role of immune system in coral evolution.</title>
        <authorList>
            <person name="Cunning R."/>
            <person name="Bay R.A."/>
            <person name="Gillette P."/>
            <person name="Baker A.C."/>
            <person name="Traylor-Knowles N."/>
        </authorList>
    </citation>
    <scope>NUCLEOTIDE SEQUENCE [LARGE SCALE GENOMIC DNA]</scope>
    <source>
        <strain evidence="4">RSMAS</strain>
        <tissue evidence="4">Whole animal</tissue>
    </source>
</reference>
<keyword evidence="5" id="KW-1185">Reference proteome</keyword>
<protein>
    <recommendedName>
        <fullName evidence="3">Beta-lactamase-related domain-containing protein</fullName>
    </recommendedName>
</protein>
<keyword evidence="2" id="KW-0472">Membrane</keyword>
<dbReference type="OrthoDB" id="5946976at2759"/>
<dbReference type="Proteomes" id="UP000275408">
    <property type="component" value="Unassembled WGS sequence"/>
</dbReference>
<dbReference type="STRING" id="46731.A0A3M6UM25"/>